<keyword evidence="9" id="KW-0624">Polysaccharide degradation</keyword>
<organism evidence="14 15">
    <name type="scientific">Lasiodiplodia theobromae</name>
    <dbReference type="NCBI Taxonomy" id="45133"/>
    <lineage>
        <taxon>Eukaryota</taxon>
        <taxon>Fungi</taxon>
        <taxon>Dikarya</taxon>
        <taxon>Ascomycota</taxon>
        <taxon>Pezizomycotina</taxon>
        <taxon>Dothideomycetes</taxon>
        <taxon>Dothideomycetes incertae sedis</taxon>
        <taxon>Botryosphaeriales</taxon>
        <taxon>Botryosphaeriaceae</taxon>
        <taxon>Lasiodiplodia</taxon>
    </lineage>
</organism>
<dbReference type="PRINTS" id="PR00133">
    <property type="entry name" value="GLHYDRLASE3"/>
</dbReference>
<feature type="domain" description="PA14" evidence="13">
    <location>
        <begin position="507"/>
        <end position="681"/>
    </location>
</feature>
<comment type="similarity">
    <text evidence="2">Belongs to the glycosyl hydrolase 3 family.</text>
</comment>
<name>A0A5N5CZQ8_9PEZI</name>
<dbReference type="EC" id="3.2.1.37" evidence="11"/>
<dbReference type="SMART" id="SM01217">
    <property type="entry name" value="Fn3_like"/>
    <property type="match status" value="1"/>
</dbReference>
<dbReference type="InterPro" id="IPR037524">
    <property type="entry name" value="PA14/GLEYA"/>
</dbReference>
<evidence type="ECO:0000313" key="14">
    <source>
        <dbReference type="EMBL" id="KAB2570863.1"/>
    </source>
</evidence>
<comment type="pathway">
    <text evidence="1">Glycan degradation; xylan degradation.</text>
</comment>
<evidence type="ECO:0000256" key="6">
    <source>
        <dbReference type="ARBA" id="ARBA00023180"/>
    </source>
</evidence>
<evidence type="ECO:0000313" key="15">
    <source>
        <dbReference type="Proteomes" id="UP000325902"/>
    </source>
</evidence>
<evidence type="ECO:0000259" key="13">
    <source>
        <dbReference type="PROSITE" id="PS51820"/>
    </source>
</evidence>
<dbReference type="OrthoDB" id="2123594at2759"/>
<dbReference type="GO" id="GO:0031222">
    <property type="term" value="P:arabinan catabolic process"/>
    <property type="evidence" value="ECO:0007669"/>
    <property type="project" value="TreeGrafter"/>
</dbReference>
<dbReference type="InterPro" id="IPR011658">
    <property type="entry name" value="PA14_dom"/>
</dbReference>
<dbReference type="InterPro" id="IPR001764">
    <property type="entry name" value="Glyco_hydro_3_N"/>
</dbReference>
<dbReference type="InterPro" id="IPR036881">
    <property type="entry name" value="Glyco_hydro_3_C_sf"/>
</dbReference>
<keyword evidence="8" id="KW-0326">Glycosidase</keyword>
<reference evidence="14 15" key="1">
    <citation type="journal article" date="2019" name="Sci. Rep.">
        <title>A multi-omics analysis of the grapevine pathogen Lasiodiplodia theobromae reveals that temperature affects the expression of virulence- and pathogenicity-related genes.</title>
        <authorList>
            <person name="Felix C."/>
            <person name="Meneses R."/>
            <person name="Goncalves M.F.M."/>
            <person name="Tilleman L."/>
            <person name="Duarte A.S."/>
            <person name="Jorrin-Novo J.V."/>
            <person name="Van de Peer Y."/>
            <person name="Deforce D."/>
            <person name="Van Nieuwerburgh F."/>
            <person name="Esteves A.C."/>
            <person name="Alves A."/>
        </authorList>
    </citation>
    <scope>NUCLEOTIDE SEQUENCE [LARGE SCALE GENOMIC DNA]</scope>
    <source>
        <strain evidence="14 15">LA-SOL3</strain>
    </source>
</reference>
<dbReference type="PROSITE" id="PS51820">
    <property type="entry name" value="PA14"/>
    <property type="match status" value="1"/>
</dbReference>
<dbReference type="SUPFAM" id="SSF56988">
    <property type="entry name" value="Anthrax protective antigen"/>
    <property type="match status" value="1"/>
</dbReference>
<keyword evidence="6" id="KW-0325">Glycoprotein</keyword>
<dbReference type="Gene3D" id="3.20.20.300">
    <property type="entry name" value="Glycoside hydrolase, family 3, N-terminal domain"/>
    <property type="match status" value="1"/>
</dbReference>
<protein>
    <recommendedName>
        <fullName evidence="11">xylan 1,4-beta-xylosidase</fullName>
        <ecNumber evidence="11">3.2.1.37</ecNumber>
    </recommendedName>
</protein>
<dbReference type="Pfam" id="PF14310">
    <property type="entry name" value="Fn3-like"/>
    <property type="match status" value="1"/>
</dbReference>
<dbReference type="InterPro" id="IPR044993">
    <property type="entry name" value="BXL"/>
</dbReference>
<dbReference type="Pfam" id="PF00933">
    <property type="entry name" value="Glyco_hydro_3"/>
    <property type="match status" value="1"/>
</dbReference>
<dbReference type="Pfam" id="PF01915">
    <property type="entry name" value="Glyco_hydro_3_C"/>
    <property type="match status" value="1"/>
</dbReference>
<dbReference type="Gene3D" id="3.40.50.1700">
    <property type="entry name" value="Glycoside hydrolase family 3 C-terminal domain"/>
    <property type="match status" value="2"/>
</dbReference>
<keyword evidence="15" id="KW-1185">Reference proteome</keyword>
<dbReference type="GO" id="GO:0009044">
    <property type="term" value="F:xylan 1,4-beta-xylosidase activity"/>
    <property type="evidence" value="ECO:0007669"/>
    <property type="project" value="UniProtKB-EC"/>
</dbReference>
<evidence type="ECO:0000256" key="12">
    <source>
        <dbReference type="SAM" id="SignalP"/>
    </source>
</evidence>
<dbReference type="InterPro" id="IPR026891">
    <property type="entry name" value="Fn3-like"/>
</dbReference>
<dbReference type="InterPro" id="IPR036962">
    <property type="entry name" value="Glyco_hydro_3_N_sf"/>
</dbReference>
<dbReference type="InterPro" id="IPR017853">
    <property type="entry name" value="GH"/>
</dbReference>
<evidence type="ECO:0000256" key="10">
    <source>
        <dbReference type="ARBA" id="ARBA00024574"/>
    </source>
</evidence>
<feature type="signal peptide" evidence="12">
    <location>
        <begin position="1"/>
        <end position="22"/>
    </location>
</feature>
<evidence type="ECO:0000256" key="8">
    <source>
        <dbReference type="ARBA" id="ARBA00023295"/>
    </source>
</evidence>
<dbReference type="PANTHER" id="PTHR42721:SF3">
    <property type="entry name" value="BETA-D-XYLOSIDASE 5-RELATED"/>
    <property type="match status" value="1"/>
</dbReference>
<dbReference type="AlphaFoldDB" id="A0A5N5CZQ8"/>
<evidence type="ECO:0000256" key="3">
    <source>
        <dbReference type="ARBA" id="ARBA00022651"/>
    </source>
</evidence>
<sequence>MRLVALSVLVTAAFHLAPGVAAQNQTAGKDDFIDGLLAQMTVPDLDQKMSSTVKLPPDYHRTYYLTVAQDFAMRFSPDSSIGNMHDWYPLNTSRYNEVQRLNADKSRLKIPFLHFGECLHGVGSYKQSMFPQSLGMAASFDTDLVYRVGRAIGTEARSIGIHACLSPVLDLGKDPRFGRAQEAWGEDKVLTSHMGVAYASGLSKNGSWSDPDAVAPVMKHFAAYGAPQGGLNAAPWMGHGNREIREELLMPFKAAVELGGVRGVMMSYNELDDVPAHVHPMLYGALEEWGYDGFVMADDTGMIMLQGRHKVASSAADAIQQWFNAGGMIQFYDYSLETYLNTTIDLVENATVPLSTLQAHVRKILGVKYDLGLFSDAYISSDIDPQAIVDSHVPLTVEAAQKSLVLLKNRNSTLPLRPAEQNIKKIALIGPFGDMLNYGDYSGTYGSSPVANSSTIQKAMQDYLASLNNTSPVELVTSWGANTWLYNAQYPIPGYHLSPLPSNETDQASEGLLATYFGDVDFTSPLAQRVEVPVMDWGLYPPPGLQSNNFSATWEGYLTVPRSLAAAVDGWLGVAISPNTTAALYVDGVLVSQSPLTTAGNFLSNIPPRTYSQANSTAPPPGSAPFDFVPGAKHRVRIEYVAYNLYQKIENLSSVNAQIMLFWNLVNSGANTTADTISDTASDTAAISHALAAASAADTILLALGANWNSDGEGGDRASLTLAPNQTRLASAVLEHAASSVPRKPVVLILQGGRPFAIPSIYARSDAVLAAFFPGQGGGQAIVKTLFAVGSGASGPGGRVPLSVPRDVGVLPAYYNYKQTAHAVTYLDAEQYPAVYPFGWGLGYSTFSVSSFAVDGGDTFSDGGTLTFRADVTNNGTLMGSYVAQVYLLRRVSSITQPERQLVAFARADGVAVGESREVVLAVDVDRYLRILNRKYNWELERGDYTFALMAHGGPTASTEVNVTVVCV</sequence>
<evidence type="ECO:0000256" key="1">
    <source>
        <dbReference type="ARBA" id="ARBA00004851"/>
    </source>
</evidence>
<dbReference type="Pfam" id="PF07691">
    <property type="entry name" value="PA14"/>
    <property type="match status" value="1"/>
</dbReference>
<evidence type="ECO:0000256" key="2">
    <source>
        <dbReference type="ARBA" id="ARBA00005336"/>
    </source>
</evidence>
<evidence type="ECO:0000256" key="9">
    <source>
        <dbReference type="ARBA" id="ARBA00023326"/>
    </source>
</evidence>
<keyword evidence="3" id="KW-0858">Xylan degradation</keyword>
<evidence type="ECO:0000256" key="11">
    <source>
        <dbReference type="ARBA" id="ARBA00026107"/>
    </source>
</evidence>
<dbReference type="EMBL" id="VCHE01000119">
    <property type="protein sequence ID" value="KAB2570863.1"/>
    <property type="molecule type" value="Genomic_DNA"/>
</dbReference>
<dbReference type="Gene3D" id="2.60.40.10">
    <property type="entry name" value="Immunoglobulins"/>
    <property type="match status" value="1"/>
</dbReference>
<keyword evidence="7" id="KW-0119">Carbohydrate metabolism</keyword>
<accession>A0A5N5CZQ8</accession>
<gene>
    <name evidence="14" type="primary">bglX</name>
    <name evidence="14" type="ORF">DBV05_g10471</name>
</gene>
<feature type="chain" id="PRO_5025013664" description="xylan 1,4-beta-xylosidase" evidence="12">
    <location>
        <begin position="23"/>
        <end position="968"/>
    </location>
</feature>
<dbReference type="GO" id="GO:0045493">
    <property type="term" value="P:xylan catabolic process"/>
    <property type="evidence" value="ECO:0007669"/>
    <property type="project" value="UniProtKB-KW"/>
</dbReference>
<dbReference type="GO" id="GO:0046556">
    <property type="term" value="F:alpha-L-arabinofuranosidase activity"/>
    <property type="evidence" value="ECO:0007669"/>
    <property type="project" value="TreeGrafter"/>
</dbReference>
<dbReference type="InterPro" id="IPR002772">
    <property type="entry name" value="Glyco_hydro_3_C"/>
</dbReference>
<dbReference type="SUPFAM" id="SSF52279">
    <property type="entry name" value="Beta-D-glucan exohydrolase, C-terminal domain"/>
    <property type="match status" value="1"/>
</dbReference>
<evidence type="ECO:0000256" key="4">
    <source>
        <dbReference type="ARBA" id="ARBA00022729"/>
    </source>
</evidence>
<dbReference type="SUPFAM" id="SSF51445">
    <property type="entry name" value="(Trans)glycosidases"/>
    <property type="match status" value="1"/>
</dbReference>
<proteinExistence type="inferred from homology"/>
<comment type="catalytic activity">
    <reaction evidence="10">
        <text>Hydrolysis of (1-&gt;4)-beta-D-xylans, to remove successive D-xylose residues from the non-reducing termini.</text>
        <dbReference type="EC" id="3.2.1.37"/>
    </reaction>
</comment>
<dbReference type="InterPro" id="IPR013783">
    <property type="entry name" value="Ig-like_fold"/>
</dbReference>
<evidence type="ECO:0000256" key="5">
    <source>
        <dbReference type="ARBA" id="ARBA00022801"/>
    </source>
</evidence>
<dbReference type="PANTHER" id="PTHR42721">
    <property type="entry name" value="SUGAR HYDROLASE-RELATED"/>
    <property type="match status" value="1"/>
</dbReference>
<comment type="caution">
    <text evidence="14">The sequence shown here is derived from an EMBL/GenBank/DDBJ whole genome shotgun (WGS) entry which is preliminary data.</text>
</comment>
<keyword evidence="4 12" id="KW-0732">Signal</keyword>
<keyword evidence="5" id="KW-0378">Hydrolase</keyword>
<evidence type="ECO:0000256" key="7">
    <source>
        <dbReference type="ARBA" id="ARBA00023277"/>
    </source>
</evidence>
<dbReference type="Proteomes" id="UP000325902">
    <property type="component" value="Unassembled WGS sequence"/>
</dbReference>